<reference evidence="1 2" key="1">
    <citation type="submission" date="2018-03" db="EMBL/GenBank/DDBJ databases">
        <title>Genome sequence of Lactococcus lactis strain 14B4 from almond drupe.</title>
        <authorList>
            <person name="Tran T.D."/>
            <person name="McGarvey J.A."/>
            <person name="Huynh S."/>
            <person name="Parker C.T."/>
        </authorList>
    </citation>
    <scope>NUCLEOTIDE SEQUENCE [LARGE SCALE GENOMIC DNA]</scope>
    <source>
        <strain evidence="1 2">14B4</strain>
    </source>
</reference>
<sequence length="63" mass="6939">MNEIIKNAIEDAIVLLGREAVEKHLECLQKAINDSVKSGATVEELSKVIWVNGYYHGAIDALD</sequence>
<name>A0A2Z3KDJ9_LACLL</name>
<protein>
    <submittedName>
        <fullName evidence="1">Uncharacterized protein</fullName>
    </submittedName>
</protein>
<accession>A0A2Z3KDJ9</accession>
<dbReference type="Proteomes" id="UP000245919">
    <property type="component" value="Chromosome"/>
</dbReference>
<organism evidence="1 2">
    <name type="scientific">Lactococcus lactis subsp. lactis</name>
    <name type="common">Streptococcus lactis</name>
    <dbReference type="NCBI Taxonomy" id="1360"/>
    <lineage>
        <taxon>Bacteria</taxon>
        <taxon>Bacillati</taxon>
        <taxon>Bacillota</taxon>
        <taxon>Bacilli</taxon>
        <taxon>Lactobacillales</taxon>
        <taxon>Streptococcaceae</taxon>
        <taxon>Lactococcus</taxon>
    </lineage>
</organism>
<dbReference type="AlphaFoldDB" id="A0A2Z3KDJ9"/>
<evidence type="ECO:0000313" key="2">
    <source>
        <dbReference type="Proteomes" id="UP000245919"/>
    </source>
</evidence>
<proteinExistence type="predicted"/>
<gene>
    <name evidence="1" type="ORF">LL14B4_06105</name>
</gene>
<dbReference type="EMBL" id="CP028160">
    <property type="protein sequence ID" value="AWN65772.1"/>
    <property type="molecule type" value="Genomic_DNA"/>
</dbReference>
<dbReference type="GeneID" id="89633357"/>
<dbReference type="RefSeq" id="WP_109990899.1">
    <property type="nucleotide sequence ID" value="NZ_CP028160.1"/>
</dbReference>
<evidence type="ECO:0000313" key="1">
    <source>
        <dbReference type="EMBL" id="AWN65772.1"/>
    </source>
</evidence>